<sequence length="119" mass="13629">MLLQCFLIFALFFNGTFCGNCFRRFRKSEADFSVRSTQSSTMPAHRKLQTDQLKRTNSVSSTNSDIDINDMIQFIKKTNQPGYKSPMQSASRKEDEEKKAHGKSTVHEKSDEITTKNPL</sequence>
<organism evidence="3 4">
    <name type="scientific">Heterodera trifolii</name>
    <dbReference type="NCBI Taxonomy" id="157864"/>
    <lineage>
        <taxon>Eukaryota</taxon>
        <taxon>Metazoa</taxon>
        <taxon>Ecdysozoa</taxon>
        <taxon>Nematoda</taxon>
        <taxon>Chromadorea</taxon>
        <taxon>Rhabditida</taxon>
        <taxon>Tylenchina</taxon>
        <taxon>Tylenchomorpha</taxon>
        <taxon>Tylenchoidea</taxon>
        <taxon>Heteroderidae</taxon>
        <taxon>Heteroderinae</taxon>
        <taxon>Heterodera</taxon>
    </lineage>
</organism>
<feature type="chain" id="PRO_5044772877" evidence="2">
    <location>
        <begin position="19"/>
        <end position="119"/>
    </location>
</feature>
<reference evidence="3 4" key="1">
    <citation type="submission" date="2024-10" db="EMBL/GenBank/DDBJ databases">
        <authorList>
            <person name="Kim D."/>
        </authorList>
    </citation>
    <scope>NUCLEOTIDE SEQUENCE [LARGE SCALE GENOMIC DNA]</scope>
    <source>
        <strain evidence="3">BH-2024</strain>
    </source>
</reference>
<dbReference type="Proteomes" id="UP001620626">
    <property type="component" value="Unassembled WGS sequence"/>
</dbReference>
<feature type="compositionally biased region" description="Polar residues" evidence="1">
    <location>
        <begin position="77"/>
        <end position="90"/>
    </location>
</feature>
<evidence type="ECO:0000256" key="1">
    <source>
        <dbReference type="SAM" id="MobiDB-lite"/>
    </source>
</evidence>
<evidence type="ECO:0000313" key="4">
    <source>
        <dbReference type="Proteomes" id="UP001620626"/>
    </source>
</evidence>
<proteinExistence type="predicted"/>
<accession>A0ABD2LBF2</accession>
<feature type="region of interest" description="Disordered" evidence="1">
    <location>
        <begin position="77"/>
        <end position="119"/>
    </location>
</feature>
<evidence type="ECO:0000256" key="2">
    <source>
        <dbReference type="SAM" id="SignalP"/>
    </source>
</evidence>
<feature type="region of interest" description="Disordered" evidence="1">
    <location>
        <begin position="33"/>
        <end position="64"/>
    </location>
</feature>
<gene>
    <name evidence="3" type="ORF">niasHT_018578</name>
</gene>
<evidence type="ECO:0000313" key="3">
    <source>
        <dbReference type="EMBL" id="KAL3112567.1"/>
    </source>
</evidence>
<name>A0ABD2LBF2_9BILA</name>
<keyword evidence="4" id="KW-1185">Reference proteome</keyword>
<dbReference type="AlphaFoldDB" id="A0ABD2LBF2"/>
<feature type="compositionally biased region" description="Polar residues" evidence="1">
    <location>
        <begin position="55"/>
        <end position="64"/>
    </location>
</feature>
<feature type="compositionally biased region" description="Basic and acidic residues" evidence="1">
    <location>
        <begin position="91"/>
        <end position="119"/>
    </location>
</feature>
<feature type="signal peptide" evidence="2">
    <location>
        <begin position="1"/>
        <end position="18"/>
    </location>
</feature>
<keyword evidence="2" id="KW-0732">Signal</keyword>
<dbReference type="EMBL" id="JBICBT010000467">
    <property type="protein sequence ID" value="KAL3112567.1"/>
    <property type="molecule type" value="Genomic_DNA"/>
</dbReference>
<protein>
    <submittedName>
        <fullName evidence="3">Uncharacterized protein</fullName>
    </submittedName>
</protein>
<comment type="caution">
    <text evidence="3">The sequence shown here is derived from an EMBL/GenBank/DDBJ whole genome shotgun (WGS) entry which is preliminary data.</text>
</comment>